<organism evidence="2 3">
    <name type="scientific">Candidatus Uhrbacteria bacterium RIFCSPHIGHO2_12_FULL_60_25</name>
    <dbReference type="NCBI Taxonomy" id="1802399"/>
    <lineage>
        <taxon>Bacteria</taxon>
        <taxon>Candidatus Uhriibacteriota</taxon>
    </lineage>
</organism>
<dbReference type="Proteomes" id="UP000176603">
    <property type="component" value="Unassembled WGS sequence"/>
</dbReference>
<dbReference type="PROSITE" id="PS51354">
    <property type="entry name" value="GLUTAREDOXIN_2"/>
    <property type="match status" value="1"/>
</dbReference>
<comment type="caution">
    <text evidence="2">The sequence shown here is derived from an EMBL/GenBank/DDBJ whole genome shotgun (WGS) entry which is preliminary data.</text>
</comment>
<dbReference type="Gene3D" id="3.40.30.10">
    <property type="entry name" value="Glutaredoxin"/>
    <property type="match status" value="1"/>
</dbReference>
<dbReference type="NCBIfam" id="TIGR02196">
    <property type="entry name" value="GlrX_YruB"/>
    <property type="match status" value="1"/>
</dbReference>
<dbReference type="STRING" id="1802399.A3E39_01620"/>
<dbReference type="CDD" id="cd02976">
    <property type="entry name" value="NrdH"/>
    <property type="match status" value="1"/>
</dbReference>
<gene>
    <name evidence="2" type="ORF">A3E39_01620</name>
</gene>
<dbReference type="GO" id="GO:0045454">
    <property type="term" value="P:cell redox homeostasis"/>
    <property type="evidence" value="ECO:0007669"/>
    <property type="project" value="TreeGrafter"/>
</dbReference>
<dbReference type="InterPro" id="IPR051548">
    <property type="entry name" value="Grx-like_ET"/>
</dbReference>
<dbReference type="Pfam" id="PF00462">
    <property type="entry name" value="Glutaredoxin"/>
    <property type="match status" value="1"/>
</dbReference>
<accession>A0A1F7UK32</accession>
<dbReference type="InterPro" id="IPR002109">
    <property type="entry name" value="Glutaredoxin"/>
</dbReference>
<proteinExistence type="predicted"/>
<dbReference type="PANTHER" id="PTHR34386">
    <property type="entry name" value="GLUTAREDOXIN"/>
    <property type="match status" value="1"/>
</dbReference>
<name>A0A1F7UK32_9BACT</name>
<dbReference type="NCBIfam" id="NF041212">
    <property type="entry name" value="Uxx_star"/>
    <property type="match status" value="1"/>
</dbReference>
<dbReference type="GO" id="GO:0009055">
    <property type="term" value="F:electron transfer activity"/>
    <property type="evidence" value="ECO:0007669"/>
    <property type="project" value="TreeGrafter"/>
</dbReference>
<dbReference type="InterPro" id="IPR011911">
    <property type="entry name" value="GlrX_YruB"/>
</dbReference>
<evidence type="ECO:0000259" key="1">
    <source>
        <dbReference type="Pfam" id="PF00462"/>
    </source>
</evidence>
<dbReference type="EMBL" id="MGEH01000027">
    <property type="protein sequence ID" value="OGL78615.1"/>
    <property type="molecule type" value="Genomic_DNA"/>
</dbReference>
<dbReference type="SUPFAM" id="SSF52833">
    <property type="entry name" value="Thioredoxin-like"/>
    <property type="match status" value="1"/>
</dbReference>
<dbReference type="InterPro" id="IPR011767">
    <property type="entry name" value="GLR_AS"/>
</dbReference>
<dbReference type="PROSITE" id="PS00195">
    <property type="entry name" value="GLUTAREDOXIN_1"/>
    <property type="match status" value="1"/>
</dbReference>
<protein>
    <submittedName>
        <fullName evidence="2">NrdH-redoxin</fullName>
    </submittedName>
</protein>
<evidence type="ECO:0000313" key="3">
    <source>
        <dbReference type="Proteomes" id="UP000176603"/>
    </source>
</evidence>
<dbReference type="AlphaFoldDB" id="A0A1F7UK32"/>
<evidence type="ECO:0000313" key="2">
    <source>
        <dbReference type="EMBL" id="OGL78615.1"/>
    </source>
</evidence>
<sequence length="80" mass="8702">MNVKVYSTPTCPYCKLVKEYLTEKKLAFTDIDVAANPQAANEMVKLSGQMGVPVIDIDGQVIVGWNKGALEEALGMKQKA</sequence>
<dbReference type="InterPro" id="IPR036249">
    <property type="entry name" value="Thioredoxin-like_sf"/>
</dbReference>
<dbReference type="PANTHER" id="PTHR34386:SF1">
    <property type="entry name" value="GLUTAREDOXIN-LIKE PROTEIN NRDH"/>
    <property type="match status" value="1"/>
</dbReference>
<feature type="domain" description="Glutaredoxin" evidence="1">
    <location>
        <begin position="3"/>
        <end position="62"/>
    </location>
</feature>
<reference evidence="2 3" key="1">
    <citation type="journal article" date="2016" name="Nat. Commun.">
        <title>Thousands of microbial genomes shed light on interconnected biogeochemical processes in an aquifer system.</title>
        <authorList>
            <person name="Anantharaman K."/>
            <person name="Brown C.T."/>
            <person name="Hug L.A."/>
            <person name="Sharon I."/>
            <person name="Castelle C.J."/>
            <person name="Probst A.J."/>
            <person name="Thomas B.C."/>
            <person name="Singh A."/>
            <person name="Wilkins M.J."/>
            <person name="Karaoz U."/>
            <person name="Brodie E.L."/>
            <person name="Williams K.H."/>
            <person name="Hubbard S.S."/>
            <person name="Banfield J.F."/>
        </authorList>
    </citation>
    <scope>NUCLEOTIDE SEQUENCE [LARGE SCALE GENOMIC DNA]</scope>
</reference>